<proteinExistence type="predicted"/>
<protein>
    <recommendedName>
        <fullName evidence="2">LTD domain-containing protein</fullName>
    </recommendedName>
</protein>
<evidence type="ECO:0000259" key="2">
    <source>
        <dbReference type="PROSITE" id="PS51841"/>
    </source>
</evidence>
<reference evidence="3" key="1">
    <citation type="journal article" date="2014" name="Front. Microbiol.">
        <title>High frequency of phylogenetically diverse reductive dehalogenase-homologous genes in deep subseafloor sedimentary metagenomes.</title>
        <authorList>
            <person name="Kawai M."/>
            <person name="Futagami T."/>
            <person name="Toyoda A."/>
            <person name="Takaki Y."/>
            <person name="Nishi S."/>
            <person name="Hori S."/>
            <person name="Arai W."/>
            <person name="Tsubouchi T."/>
            <person name="Morono Y."/>
            <person name="Uchiyama I."/>
            <person name="Ito T."/>
            <person name="Fujiyama A."/>
            <person name="Inagaki F."/>
            <person name="Takami H."/>
        </authorList>
    </citation>
    <scope>NUCLEOTIDE SEQUENCE</scope>
    <source>
        <strain evidence="3">Expedition CK06-06</strain>
    </source>
</reference>
<feature type="region of interest" description="Disordered" evidence="1">
    <location>
        <begin position="1"/>
        <end position="21"/>
    </location>
</feature>
<dbReference type="Pfam" id="PF00932">
    <property type="entry name" value="LTD"/>
    <property type="match status" value="1"/>
</dbReference>
<dbReference type="PROSITE" id="PS51841">
    <property type="entry name" value="LTD"/>
    <property type="match status" value="1"/>
</dbReference>
<dbReference type="InterPro" id="IPR001322">
    <property type="entry name" value="Lamin_tail_dom"/>
</dbReference>
<name>X1LB53_9ZZZZ</name>
<accession>X1LB53</accession>
<dbReference type="EMBL" id="BARV01006741">
    <property type="protein sequence ID" value="GAI16527.1"/>
    <property type="molecule type" value="Genomic_DNA"/>
</dbReference>
<organism evidence="3">
    <name type="scientific">marine sediment metagenome</name>
    <dbReference type="NCBI Taxonomy" id="412755"/>
    <lineage>
        <taxon>unclassified sequences</taxon>
        <taxon>metagenomes</taxon>
        <taxon>ecological metagenomes</taxon>
    </lineage>
</organism>
<dbReference type="InterPro" id="IPR036415">
    <property type="entry name" value="Lamin_tail_dom_sf"/>
</dbReference>
<dbReference type="SUPFAM" id="SSF74853">
    <property type="entry name" value="Lamin A/C globular tail domain"/>
    <property type="match status" value="1"/>
</dbReference>
<gene>
    <name evidence="3" type="ORF">S06H3_13814</name>
</gene>
<sequence>MSAPSQPPTETGGQPESPSRAYEIADEQGWTTVETFAGEGGQVTPSFHISGTEWRITWTADTEYPEYAVLDVFVYPDGSCSLPAERISYSGDGSGGTAYVYEGGRDYYLKVIAAGLLSWTIEVEDCAIGASVCPVQITRIHYRGGDYIEDGKTTFEMVEADEYVEIKNQGDSWKVIAGWTLENMTKGLPAFIFPIHLPSDAVPRPWALPPHHSIRVYTGEVHPESGGFCFHYCPGNIWDNEVPDVAALYNSRGEEVSRKSYTIPSDGGTSAEE</sequence>
<evidence type="ECO:0000313" key="3">
    <source>
        <dbReference type="EMBL" id="GAI16527.1"/>
    </source>
</evidence>
<dbReference type="Gene3D" id="2.60.40.1260">
    <property type="entry name" value="Lamin Tail domain"/>
    <property type="match status" value="1"/>
</dbReference>
<dbReference type="AlphaFoldDB" id="X1LB53"/>
<feature type="domain" description="LTD" evidence="2">
    <location>
        <begin position="122"/>
        <end position="265"/>
    </location>
</feature>
<feature type="compositionally biased region" description="Polar residues" evidence="1">
    <location>
        <begin position="8"/>
        <end position="17"/>
    </location>
</feature>
<evidence type="ECO:0000256" key="1">
    <source>
        <dbReference type="SAM" id="MobiDB-lite"/>
    </source>
</evidence>
<comment type="caution">
    <text evidence="3">The sequence shown here is derived from an EMBL/GenBank/DDBJ whole genome shotgun (WGS) entry which is preliminary data.</text>
</comment>